<protein>
    <submittedName>
        <fullName evidence="3">Rhodanese-like domain-containing protein</fullName>
    </submittedName>
</protein>
<dbReference type="InterPro" id="IPR001307">
    <property type="entry name" value="Thiosulphate_STrfase_CS"/>
</dbReference>
<organism evidence="3">
    <name type="scientific">Streptomyces sp. SID12501</name>
    <dbReference type="NCBI Taxonomy" id="2706042"/>
    <lineage>
        <taxon>Bacteria</taxon>
        <taxon>Bacillati</taxon>
        <taxon>Actinomycetota</taxon>
        <taxon>Actinomycetes</taxon>
        <taxon>Kitasatosporales</taxon>
        <taxon>Streptomycetaceae</taxon>
        <taxon>Streptomyces</taxon>
    </lineage>
</organism>
<evidence type="ECO:0000259" key="2">
    <source>
        <dbReference type="PROSITE" id="PS50206"/>
    </source>
</evidence>
<comment type="caution">
    <text evidence="3">The sequence shown here is derived from an EMBL/GenBank/DDBJ whole genome shotgun (WGS) entry which is preliminary data.</text>
</comment>
<dbReference type="InterPro" id="IPR021309">
    <property type="entry name" value="YgaP-like_TM"/>
</dbReference>
<dbReference type="RefSeq" id="WP_164311856.1">
    <property type="nucleotide sequence ID" value="NZ_JAAGLU010000001.1"/>
</dbReference>
<dbReference type="PROSITE" id="PS00380">
    <property type="entry name" value="RHODANESE_1"/>
    <property type="match status" value="1"/>
</dbReference>
<dbReference type="Pfam" id="PF00581">
    <property type="entry name" value="Rhodanese"/>
    <property type="match status" value="1"/>
</dbReference>
<sequence length="212" mass="22132">MTAPVALDTDQAHIRLPQLTVVDVRTPGEYASGHLPGALNIPLDLLRRALPTLKESSDQGELLLVCASGARSESACSVLAENGVPAMTLTGGTQGWQDRGHALQHAATEARTTWPMERQVRFTAGVIVLAGLGLGRLHPAWRLLSAGVAGGLVFSAVSNTCGMAHLLAKLPHNRPRPADLDATLTALARRPQERAESTGSAEPAGYATDAGA</sequence>
<proteinExistence type="predicted"/>
<accession>A0A6B3BLJ0</accession>
<dbReference type="SMART" id="SM00450">
    <property type="entry name" value="RHOD"/>
    <property type="match status" value="1"/>
</dbReference>
<dbReference type="Pfam" id="PF11127">
    <property type="entry name" value="YgaP-like_TM"/>
    <property type="match status" value="1"/>
</dbReference>
<dbReference type="GO" id="GO:0004792">
    <property type="term" value="F:thiosulfate-cyanide sulfurtransferase activity"/>
    <property type="evidence" value="ECO:0007669"/>
    <property type="project" value="InterPro"/>
</dbReference>
<dbReference type="Gene3D" id="6.10.140.1340">
    <property type="match status" value="1"/>
</dbReference>
<dbReference type="PANTHER" id="PTHR43031:SF1">
    <property type="entry name" value="PYRIDINE NUCLEOTIDE-DISULPHIDE OXIDOREDUCTASE"/>
    <property type="match status" value="1"/>
</dbReference>
<gene>
    <name evidence="3" type="ORF">G3I71_00620</name>
</gene>
<dbReference type="AlphaFoldDB" id="A0A6B3BLJ0"/>
<reference evidence="3" key="1">
    <citation type="submission" date="2020-01" db="EMBL/GenBank/DDBJ databases">
        <title>Insect and environment-associated Actinomycetes.</title>
        <authorList>
            <person name="Currrie C."/>
            <person name="Chevrette M."/>
            <person name="Carlson C."/>
            <person name="Stubbendieck R."/>
            <person name="Wendt-Pienkowski E."/>
        </authorList>
    </citation>
    <scope>NUCLEOTIDE SEQUENCE</scope>
    <source>
        <strain evidence="3">SID12501</strain>
    </source>
</reference>
<dbReference type="InterPro" id="IPR050229">
    <property type="entry name" value="GlpE_sulfurtransferase"/>
</dbReference>
<evidence type="ECO:0000256" key="1">
    <source>
        <dbReference type="SAM" id="MobiDB-lite"/>
    </source>
</evidence>
<feature type="region of interest" description="Disordered" evidence="1">
    <location>
        <begin position="189"/>
        <end position="212"/>
    </location>
</feature>
<feature type="domain" description="Rhodanese" evidence="2">
    <location>
        <begin position="15"/>
        <end position="105"/>
    </location>
</feature>
<dbReference type="PROSITE" id="PS50206">
    <property type="entry name" value="RHODANESE_3"/>
    <property type="match status" value="1"/>
</dbReference>
<dbReference type="PANTHER" id="PTHR43031">
    <property type="entry name" value="FAD-DEPENDENT OXIDOREDUCTASE"/>
    <property type="match status" value="1"/>
</dbReference>
<dbReference type="EMBL" id="JAAGLU010000001">
    <property type="protein sequence ID" value="NEC84396.1"/>
    <property type="molecule type" value="Genomic_DNA"/>
</dbReference>
<name>A0A6B3BLJ0_9ACTN</name>
<dbReference type="CDD" id="cd00158">
    <property type="entry name" value="RHOD"/>
    <property type="match status" value="1"/>
</dbReference>
<dbReference type="InterPro" id="IPR001763">
    <property type="entry name" value="Rhodanese-like_dom"/>
</dbReference>
<dbReference type="InterPro" id="IPR036873">
    <property type="entry name" value="Rhodanese-like_dom_sf"/>
</dbReference>
<dbReference type="Gene3D" id="3.40.250.10">
    <property type="entry name" value="Rhodanese-like domain"/>
    <property type="match status" value="1"/>
</dbReference>
<evidence type="ECO:0000313" key="3">
    <source>
        <dbReference type="EMBL" id="NEC84396.1"/>
    </source>
</evidence>
<dbReference type="SUPFAM" id="SSF52821">
    <property type="entry name" value="Rhodanese/Cell cycle control phosphatase"/>
    <property type="match status" value="1"/>
</dbReference>